<dbReference type="Proteomes" id="UP000265080">
    <property type="component" value="Chromosome 12"/>
</dbReference>
<dbReference type="Ensembl" id="ENSAPET00000018303.1">
    <property type="protein sequence ID" value="ENSAPEP00000017805.1"/>
    <property type="gene ID" value="ENSAPEG00000012736.1"/>
</dbReference>
<keyword evidence="15" id="KW-1185">Reference proteome</keyword>
<organism evidence="14 15">
    <name type="scientific">Amphiprion percula</name>
    <name type="common">Orange clownfish</name>
    <name type="synonym">Lutjanus percula</name>
    <dbReference type="NCBI Taxonomy" id="161767"/>
    <lineage>
        <taxon>Eukaryota</taxon>
        <taxon>Metazoa</taxon>
        <taxon>Chordata</taxon>
        <taxon>Craniata</taxon>
        <taxon>Vertebrata</taxon>
        <taxon>Euteleostomi</taxon>
        <taxon>Actinopterygii</taxon>
        <taxon>Neopterygii</taxon>
        <taxon>Teleostei</taxon>
        <taxon>Neoteleostei</taxon>
        <taxon>Acanthomorphata</taxon>
        <taxon>Ovalentaria</taxon>
        <taxon>Pomacentridae</taxon>
        <taxon>Amphiprion</taxon>
    </lineage>
</organism>
<keyword evidence="8" id="KW-0498">Mitosis</keyword>
<dbReference type="GO" id="GO:0005876">
    <property type="term" value="C:spindle microtubule"/>
    <property type="evidence" value="ECO:0007669"/>
    <property type="project" value="TreeGrafter"/>
</dbReference>
<dbReference type="GO" id="GO:0051301">
    <property type="term" value="P:cell division"/>
    <property type="evidence" value="ECO:0007669"/>
    <property type="project" value="UniProtKB-KW"/>
</dbReference>
<keyword evidence="9" id="KW-0995">Kinetochore</keyword>
<evidence type="ECO:0000256" key="12">
    <source>
        <dbReference type="ARBA" id="ARBA00023328"/>
    </source>
</evidence>
<dbReference type="GO" id="GO:0007059">
    <property type="term" value="P:chromosome segregation"/>
    <property type="evidence" value="ECO:0007669"/>
    <property type="project" value="InterPro"/>
</dbReference>
<name>A0A3P8SZN3_AMPPE</name>
<comment type="subcellular location">
    <subcellularLocation>
        <location evidence="2">Chromosome</location>
        <location evidence="2">Centromere</location>
        <location evidence="2">Kinetochore</location>
    </subcellularLocation>
    <subcellularLocation>
        <location evidence="1">Cytoplasm</location>
        <location evidence="1">Cytoskeleton</location>
        <location evidence="1">Spindle</location>
    </subcellularLocation>
</comment>
<dbReference type="PANTHER" id="PTHR48118">
    <property type="entry name" value="SPINDLE AND KINETOCHORE-ASSOCIATED PROTEIN 3"/>
    <property type="match status" value="1"/>
</dbReference>
<evidence type="ECO:0000256" key="1">
    <source>
        <dbReference type="ARBA" id="ARBA00004186"/>
    </source>
</evidence>
<keyword evidence="7" id="KW-0493">Microtubule</keyword>
<keyword evidence="10" id="KW-0206">Cytoskeleton</keyword>
<dbReference type="GO" id="GO:0000940">
    <property type="term" value="C:outer kinetochore"/>
    <property type="evidence" value="ECO:0007669"/>
    <property type="project" value="InterPro"/>
</dbReference>
<feature type="region of interest" description="Disordered" evidence="13">
    <location>
        <begin position="219"/>
        <end position="364"/>
    </location>
</feature>
<dbReference type="STRING" id="161767.ENSAPEP00000017805"/>
<dbReference type="AlphaFoldDB" id="A0A3P8SZN3"/>
<comment type="similarity">
    <text evidence="3">Belongs to the SKA3 family.</text>
</comment>
<dbReference type="Gene3D" id="6.10.250.1400">
    <property type="match status" value="1"/>
</dbReference>
<evidence type="ECO:0000256" key="4">
    <source>
        <dbReference type="ARBA" id="ARBA00022454"/>
    </source>
</evidence>
<sequence>MDPTSRFFSRLRKLAVTLGSETSRLQQAFENRKNEPDSETTAKAMRTYHELNFNVGSLKVQIQEQLVQQKACENEVDSFIQACRTMEQKVSRDVQTLKAHWEEYGYQAPTKAQEAEDECPEEDGVESAEREAGGQEEDGENLSSSPPAAPTFSDVMRTPQLSDFGLSEMQLKRNLAGAEWCSEVPPMPEMNLPHPALSTPAPPLLPLTPKRALRMEDEELQTPQMHDFGISEDNDFTTKLLQKNAKEPQRPAQDQPGPPEDSVLDRFQTRAEILASPELPVLCTPGLKIRKTNGRSSSPEPDSEEPESPPGPNLPSTPQVPAFQTPYMTRLVSTKESFWQPEPISIQTEEELPASPPKGAPGSKRCWENEVLEVWAMGLGDERMPEMPNLESVLGNSLQRRNPKVLKLSDQEKLVGDLELDGATQEFSLGRPWIRSSYQEPGTPEKPDLSSVTQDICKLVSQAQLKKTITTVEPQVRAEKLRSRSEGLSVVSDGEFQSLPNYLRQVTLHNLNQAVHNINAFTEQRPGGTSEFQMDQLKRIIGVGTLAPVYVLCLTELKRLKHVGGVKENSVYKLINKH</sequence>
<evidence type="ECO:0000256" key="5">
    <source>
        <dbReference type="ARBA" id="ARBA00022490"/>
    </source>
</evidence>
<evidence type="ECO:0000256" key="9">
    <source>
        <dbReference type="ARBA" id="ARBA00022838"/>
    </source>
</evidence>
<evidence type="ECO:0000256" key="13">
    <source>
        <dbReference type="SAM" id="MobiDB-lite"/>
    </source>
</evidence>
<evidence type="ECO:0000256" key="11">
    <source>
        <dbReference type="ARBA" id="ARBA00023306"/>
    </source>
</evidence>
<proteinExistence type="inferred from homology"/>
<keyword evidence="12" id="KW-0137">Centromere</keyword>
<accession>A0A3P8SZN3</accession>
<keyword evidence="4" id="KW-0158">Chromosome</keyword>
<protein>
    <submittedName>
        <fullName evidence="14">Uncharacterized protein</fullName>
    </submittedName>
</protein>
<keyword evidence="6" id="KW-0132">Cell division</keyword>
<evidence type="ECO:0000256" key="7">
    <source>
        <dbReference type="ARBA" id="ARBA00022701"/>
    </source>
</evidence>
<reference evidence="14" key="3">
    <citation type="submission" date="2025-09" db="UniProtKB">
        <authorList>
            <consortium name="Ensembl"/>
        </authorList>
    </citation>
    <scope>IDENTIFICATION</scope>
</reference>
<feature type="compositionally biased region" description="Acidic residues" evidence="13">
    <location>
        <begin position="115"/>
        <end position="126"/>
    </location>
</feature>
<dbReference type="GO" id="GO:0000278">
    <property type="term" value="P:mitotic cell cycle"/>
    <property type="evidence" value="ECO:0007669"/>
    <property type="project" value="TreeGrafter"/>
</dbReference>
<keyword evidence="5" id="KW-0963">Cytoplasm</keyword>
<evidence type="ECO:0000313" key="14">
    <source>
        <dbReference type="Ensembl" id="ENSAPEP00000017805.1"/>
    </source>
</evidence>
<feature type="region of interest" description="Disordered" evidence="13">
    <location>
        <begin position="108"/>
        <end position="155"/>
    </location>
</feature>
<evidence type="ECO:0000256" key="3">
    <source>
        <dbReference type="ARBA" id="ARBA00007716"/>
    </source>
</evidence>
<dbReference type="PANTHER" id="PTHR48118:SF1">
    <property type="entry name" value="SPINDLE AND KINETOCHORE-ASSOCIATED PROTEIN 3"/>
    <property type="match status" value="1"/>
</dbReference>
<reference evidence="14 15" key="1">
    <citation type="submission" date="2018-03" db="EMBL/GenBank/DDBJ databases">
        <title>Finding Nemo's genes: A chromosome-scale reference assembly of the genome of the orange clownfish Amphiprion percula.</title>
        <authorList>
            <person name="Lehmann R."/>
        </authorList>
    </citation>
    <scope>NUCLEOTIDE SEQUENCE</scope>
</reference>
<evidence type="ECO:0000313" key="15">
    <source>
        <dbReference type="Proteomes" id="UP000265080"/>
    </source>
</evidence>
<keyword evidence="11" id="KW-0131">Cell cycle</keyword>
<dbReference type="GeneTree" id="ENSGT00500000045005"/>
<evidence type="ECO:0000256" key="2">
    <source>
        <dbReference type="ARBA" id="ARBA00004629"/>
    </source>
</evidence>
<evidence type="ECO:0000256" key="10">
    <source>
        <dbReference type="ARBA" id="ARBA00023212"/>
    </source>
</evidence>
<reference evidence="14" key="2">
    <citation type="submission" date="2025-08" db="UniProtKB">
        <authorList>
            <consortium name="Ensembl"/>
        </authorList>
    </citation>
    <scope>IDENTIFICATION</scope>
</reference>
<evidence type="ECO:0000256" key="6">
    <source>
        <dbReference type="ARBA" id="ARBA00022618"/>
    </source>
</evidence>
<dbReference type="InterPro" id="IPR033341">
    <property type="entry name" value="SKA3"/>
</dbReference>
<evidence type="ECO:0000256" key="8">
    <source>
        <dbReference type="ARBA" id="ARBA00022776"/>
    </source>
</evidence>